<dbReference type="AlphaFoldDB" id="A0A7Y9NQY8"/>
<comment type="caution">
    <text evidence="2">The sequence shown here is derived from an EMBL/GenBank/DDBJ whole genome shotgun (WGS) entry which is preliminary data.</text>
</comment>
<evidence type="ECO:0000313" key="2">
    <source>
        <dbReference type="EMBL" id="NYF53926.1"/>
    </source>
</evidence>
<dbReference type="GO" id="GO:0016020">
    <property type="term" value="C:membrane"/>
    <property type="evidence" value="ECO:0007669"/>
    <property type="project" value="InterPro"/>
</dbReference>
<feature type="transmembrane region" description="Helical" evidence="1">
    <location>
        <begin position="133"/>
        <end position="153"/>
    </location>
</feature>
<dbReference type="Pfam" id="PF01066">
    <property type="entry name" value="CDP-OH_P_transf"/>
    <property type="match status" value="1"/>
</dbReference>
<feature type="transmembrane region" description="Helical" evidence="1">
    <location>
        <begin position="72"/>
        <end position="87"/>
    </location>
</feature>
<feature type="transmembrane region" description="Helical" evidence="1">
    <location>
        <begin position="107"/>
        <end position="127"/>
    </location>
</feature>
<dbReference type="GO" id="GO:0016780">
    <property type="term" value="F:phosphotransferase activity, for other substituted phosphate groups"/>
    <property type="evidence" value="ECO:0007669"/>
    <property type="project" value="InterPro"/>
</dbReference>
<proteinExistence type="predicted"/>
<accession>A0A7Y9NQY8</accession>
<evidence type="ECO:0000313" key="3">
    <source>
        <dbReference type="Proteomes" id="UP000534186"/>
    </source>
</evidence>
<name>A0A7Y9NQY8_9BACT</name>
<dbReference type="InterPro" id="IPR000462">
    <property type="entry name" value="CDP-OH_P_trans"/>
</dbReference>
<organism evidence="2 3">
    <name type="scientific">Tunturiibacter lichenicola</name>
    <dbReference type="NCBI Taxonomy" id="2051959"/>
    <lineage>
        <taxon>Bacteria</taxon>
        <taxon>Pseudomonadati</taxon>
        <taxon>Acidobacteriota</taxon>
        <taxon>Terriglobia</taxon>
        <taxon>Terriglobales</taxon>
        <taxon>Acidobacteriaceae</taxon>
        <taxon>Tunturiibacter</taxon>
    </lineage>
</organism>
<evidence type="ECO:0000256" key="1">
    <source>
        <dbReference type="SAM" id="Phobius"/>
    </source>
</evidence>
<reference evidence="2 3" key="1">
    <citation type="submission" date="2020-07" db="EMBL/GenBank/DDBJ databases">
        <title>Genomic Encyclopedia of Type Strains, Phase IV (KMG-V): Genome sequencing to study the core and pangenomes of soil and plant-associated prokaryotes.</title>
        <authorList>
            <person name="Whitman W."/>
        </authorList>
    </citation>
    <scope>NUCLEOTIDE SEQUENCE [LARGE SCALE GENOMIC DNA]</scope>
    <source>
        <strain evidence="2 3">M8UP30</strain>
    </source>
</reference>
<gene>
    <name evidence="2" type="ORF">HDF12_004325</name>
</gene>
<dbReference type="Proteomes" id="UP000534186">
    <property type="component" value="Unassembled WGS sequence"/>
</dbReference>
<dbReference type="Gene3D" id="1.20.120.1760">
    <property type="match status" value="1"/>
</dbReference>
<protein>
    <submittedName>
        <fullName evidence="2">Phosphatidylglycerophosphate synthase</fullName>
    </submittedName>
</protein>
<keyword evidence="1" id="KW-1133">Transmembrane helix</keyword>
<dbReference type="InterPro" id="IPR043130">
    <property type="entry name" value="CDP-OH_PTrfase_TM_dom"/>
</dbReference>
<dbReference type="GO" id="GO:0008654">
    <property type="term" value="P:phospholipid biosynthetic process"/>
    <property type="evidence" value="ECO:0007669"/>
    <property type="project" value="InterPro"/>
</dbReference>
<sequence length="232" mass="25994">MNIQTVITNHDANFIPAHRVNQALTASAEKRVLQWMAYRAPRWLSSDQLTMLGLSAQIGAGFGYALSRYNRYALLLVILCLVLNWFGDSMDGTLARVRCQQRPRYGFYVDHMVDIFGSVALMCGLGLSGFVHWQTAIAMLIAFLLLSSESYLATYTLSRFQLSQGIFGPTEIRILLILGNLALLRSPYSTIFGHRMLLFDLGGTIASVCMFATAILLTVRHMTQLYREEPLA</sequence>
<dbReference type="EMBL" id="JACCCV010000002">
    <property type="protein sequence ID" value="NYF53926.1"/>
    <property type="molecule type" value="Genomic_DNA"/>
</dbReference>
<keyword evidence="1" id="KW-0472">Membrane</keyword>
<keyword evidence="1" id="KW-0812">Transmembrane</keyword>
<feature type="transmembrane region" description="Helical" evidence="1">
    <location>
        <begin position="196"/>
        <end position="219"/>
    </location>
</feature>